<accession>A0ABR3EW16</accession>
<feature type="region of interest" description="Disordered" evidence="5">
    <location>
        <begin position="89"/>
        <end position="131"/>
    </location>
</feature>
<keyword evidence="8" id="KW-1185">Reference proteome</keyword>
<evidence type="ECO:0000256" key="6">
    <source>
        <dbReference type="SAM" id="Phobius"/>
    </source>
</evidence>
<feature type="region of interest" description="Disordered" evidence="5">
    <location>
        <begin position="173"/>
        <end position="343"/>
    </location>
</feature>
<feature type="compositionally biased region" description="Pro residues" evidence="5">
    <location>
        <begin position="182"/>
        <end position="194"/>
    </location>
</feature>
<dbReference type="Proteomes" id="UP001465976">
    <property type="component" value="Unassembled WGS sequence"/>
</dbReference>
<dbReference type="InterPro" id="IPR051694">
    <property type="entry name" value="Immunoregulatory_rcpt-like"/>
</dbReference>
<keyword evidence="2 6" id="KW-0812">Transmembrane</keyword>
<dbReference type="PANTHER" id="PTHR15549">
    <property type="entry name" value="PAIRED IMMUNOGLOBULIN-LIKE TYPE 2 RECEPTOR"/>
    <property type="match status" value="1"/>
</dbReference>
<comment type="subcellular location">
    <subcellularLocation>
        <location evidence="1">Membrane</location>
        <topology evidence="1">Single-pass membrane protein</topology>
    </subcellularLocation>
</comment>
<protein>
    <submittedName>
        <fullName evidence="7">Uncharacterized protein</fullName>
    </submittedName>
</protein>
<evidence type="ECO:0000256" key="2">
    <source>
        <dbReference type="ARBA" id="ARBA00022692"/>
    </source>
</evidence>
<keyword evidence="3 6" id="KW-1133">Transmembrane helix</keyword>
<gene>
    <name evidence="7" type="ORF">V5O48_015006</name>
</gene>
<evidence type="ECO:0000256" key="4">
    <source>
        <dbReference type="ARBA" id="ARBA00023136"/>
    </source>
</evidence>
<feature type="compositionally biased region" description="Low complexity" evidence="5">
    <location>
        <begin position="245"/>
        <end position="256"/>
    </location>
</feature>
<evidence type="ECO:0000256" key="5">
    <source>
        <dbReference type="SAM" id="MobiDB-lite"/>
    </source>
</evidence>
<feature type="compositionally biased region" description="Polar residues" evidence="5">
    <location>
        <begin position="233"/>
        <end position="244"/>
    </location>
</feature>
<reference evidence="7 8" key="1">
    <citation type="submission" date="2024-02" db="EMBL/GenBank/DDBJ databases">
        <title>A draft genome for the cacao thread blight pathogen Marasmius crinis-equi.</title>
        <authorList>
            <person name="Cohen S.P."/>
            <person name="Baruah I.K."/>
            <person name="Amoako-Attah I."/>
            <person name="Bukari Y."/>
            <person name="Meinhardt L.W."/>
            <person name="Bailey B.A."/>
        </authorList>
    </citation>
    <scope>NUCLEOTIDE SEQUENCE [LARGE SCALE GENOMIC DNA]</scope>
    <source>
        <strain evidence="7 8">GH-76</strain>
    </source>
</reference>
<dbReference type="EMBL" id="JBAHYK010001710">
    <property type="protein sequence ID" value="KAL0566986.1"/>
    <property type="molecule type" value="Genomic_DNA"/>
</dbReference>
<dbReference type="PANTHER" id="PTHR15549:SF27">
    <property type="entry name" value="CHITIN-BINDING TYPE-1 DOMAIN-CONTAINING PROTEIN"/>
    <property type="match status" value="1"/>
</dbReference>
<evidence type="ECO:0000313" key="8">
    <source>
        <dbReference type="Proteomes" id="UP001465976"/>
    </source>
</evidence>
<organism evidence="7 8">
    <name type="scientific">Marasmius crinis-equi</name>
    <dbReference type="NCBI Taxonomy" id="585013"/>
    <lineage>
        <taxon>Eukaryota</taxon>
        <taxon>Fungi</taxon>
        <taxon>Dikarya</taxon>
        <taxon>Basidiomycota</taxon>
        <taxon>Agaricomycotina</taxon>
        <taxon>Agaricomycetes</taxon>
        <taxon>Agaricomycetidae</taxon>
        <taxon>Agaricales</taxon>
        <taxon>Marasmiineae</taxon>
        <taxon>Marasmiaceae</taxon>
        <taxon>Marasmius</taxon>
    </lineage>
</organism>
<feature type="compositionally biased region" description="Low complexity" evidence="5">
    <location>
        <begin position="102"/>
        <end position="131"/>
    </location>
</feature>
<proteinExistence type="predicted"/>
<feature type="transmembrane region" description="Helical" evidence="6">
    <location>
        <begin position="137"/>
        <end position="160"/>
    </location>
</feature>
<sequence>MLCLNCQQPIGSGSGFDAGKDAYQIYLNAGRANNAFCSPQQNKTLPTDIQSAVCNQNIKIYDDLYNIFWGDGTWFYTFTSQTITKDQNADPNKIFTKCPKQSSSGTPSSTGSTSPSSTSNDQSSDNQASSSGIGTGAIVGIAVGVVVLAIAGALAGFFFVRRRRRAQYVNASGLNIDDDGPQGPPPPAPNPYPYTPSGVTSPVSGPGSDPAMSQYNAPSTATGSYFPPASVPGRSSHSESGQPLSTSYYGSASGSQTGSGSGVSGASTAPFVVSNPDGSGTQPQSPPALRKGAAPNAGMTYVPAASSSDMSERHMDAGPAGGSSLQRNASGRLPPAYGDLVRG</sequence>
<comment type="caution">
    <text evidence="7">The sequence shown here is derived from an EMBL/GenBank/DDBJ whole genome shotgun (WGS) entry which is preliminary data.</text>
</comment>
<feature type="compositionally biased region" description="Low complexity" evidence="5">
    <location>
        <begin position="195"/>
        <end position="208"/>
    </location>
</feature>
<keyword evidence="4 6" id="KW-0472">Membrane</keyword>
<evidence type="ECO:0000256" key="1">
    <source>
        <dbReference type="ARBA" id="ARBA00004167"/>
    </source>
</evidence>
<evidence type="ECO:0000313" key="7">
    <source>
        <dbReference type="EMBL" id="KAL0566986.1"/>
    </source>
</evidence>
<name>A0ABR3EW16_9AGAR</name>
<evidence type="ECO:0000256" key="3">
    <source>
        <dbReference type="ARBA" id="ARBA00022989"/>
    </source>
</evidence>
<feature type="compositionally biased region" description="Polar residues" evidence="5">
    <location>
        <begin position="211"/>
        <end position="223"/>
    </location>
</feature>